<evidence type="ECO:0000313" key="2">
    <source>
        <dbReference type="Proteomes" id="UP000053989"/>
    </source>
</evidence>
<dbReference type="HOGENOM" id="CLU_3143873_0_0_1"/>
<reference evidence="1 2" key="1">
    <citation type="submission" date="2014-04" db="EMBL/GenBank/DDBJ databases">
        <authorList>
            <consortium name="DOE Joint Genome Institute"/>
            <person name="Kuo A."/>
            <person name="Kohler A."/>
            <person name="Nagy L.G."/>
            <person name="Floudas D."/>
            <person name="Copeland A."/>
            <person name="Barry K.W."/>
            <person name="Cichocki N."/>
            <person name="Veneault-Fourrey C."/>
            <person name="LaButti K."/>
            <person name="Lindquist E.A."/>
            <person name="Lipzen A."/>
            <person name="Lundell T."/>
            <person name="Morin E."/>
            <person name="Murat C."/>
            <person name="Sun H."/>
            <person name="Tunlid A."/>
            <person name="Henrissat B."/>
            <person name="Grigoriev I.V."/>
            <person name="Hibbett D.S."/>
            <person name="Martin F."/>
            <person name="Nordberg H.P."/>
            <person name="Cantor M.N."/>
            <person name="Hua S.X."/>
        </authorList>
    </citation>
    <scope>NUCLEOTIDE SEQUENCE [LARGE SCALE GENOMIC DNA]</scope>
    <source>
        <strain evidence="1 2">Foug A</strain>
    </source>
</reference>
<organism evidence="1 2">
    <name type="scientific">Scleroderma citrinum Foug A</name>
    <dbReference type="NCBI Taxonomy" id="1036808"/>
    <lineage>
        <taxon>Eukaryota</taxon>
        <taxon>Fungi</taxon>
        <taxon>Dikarya</taxon>
        <taxon>Basidiomycota</taxon>
        <taxon>Agaricomycotina</taxon>
        <taxon>Agaricomycetes</taxon>
        <taxon>Agaricomycetidae</taxon>
        <taxon>Boletales</taxon>
        <taxon>Sclerodermatineae</taxon>
        <taxon>Sclerodermataceae</taxon>
        <taxon>Scleroderma</taxon>
    </lineage>
</organism>
<protein>
    <submittedName>
        <fullName evidence="1">Uncharacterized protein</fullName>
    </submittedName>
</protein>
<accession>A0A0C2YMW8</accession>
<name>A0A0C2YMW8_9AGAM</name>
<dbReference type="EMBL" id="KN822288">
    <property type="protein sequence ID" value="KIM51078.1"/>
    <property type="molecule type" value="Genomic_DNA"/>
</dbReference>
<keyword evidence="2" id="KW-1185">Reference proteome</keyword>
<gene>
    <name evidence="1" type="ORF">SCLCIDRAFT_33750</name>
</gene>
<dbReference type="InParanoid" id="A0A0C2YMW8"/>
<evidence type="ECO:0000313" key="1">
    <source>
        <dbReference type="EMBL" id="KIM51078.1"/>
    </source>
</evidence>
<sequence length="49" mass="5413">MTTPIPVPIPSANSDDATTPIPAVQIYYLAILSALYWAHWNNWGRSGLE</sequence>
<reference evidence="2" key="2">
    <citation type="submission" date="2015-01" db="EMBL/GenBank/DDBJ databases">
        <title>Evolutionary Origins and Diversification of the Mycorrhizal Mutualists.</title>
        <authorList>
            <consortium name="DOE Joint Genome Institute"/>
            <consortium name="Mycorrhizal Genomics Consortium"/>
            <person name="Kohler A."/>
            <person name="Kuo A."/>
            <person name="Nagy L.G."/>
            <person name="Floudas D."/>
            <person name="Copeland A."/>
            <person name="Barry K.W."/>
            <person name="Cichocki N."/>
            <person name="Veneault-Fourrey C."/>
            <person name="LaButti K."/>
            <person name="Lindquist E.A."/>
            <person name="Lipzen A."/>
            <person name="Lundell T."/>
            <person name="Morin E."/>
            <person name="Murat C."/>
            <person name="Riley R."/>
            <person name="Ohm R."/>
            <person name="Sun H."/>
            <person name="Tunlid A."/>
            <person name="Henrissat B."/>
            <person name="Grigoriev I.V."/>
            <person name="Hibbett D.S."/>
            <person name="Martin F."/>
        </authorList>
    </citation>
    <scope>NUCLEOTIDE SEQUENCE [LARGE SCALE GENOMIC DNA]</scope>
    <source>
        <strain evidence="2">Foug A</strain>
    </source>
</reference>
<dbReference type="Proteomes" id="UP000053989">
    <property type="component" value="Unassembled WGS sequence"/>
</dbReference>
<proteinExistence type="predicted"/>
<dbReference type="AlphaFoldDB" id="A0A0C2YMW8"/>